<evidence type="ECO:0000313" key="3">
    <source>
        <dbReference type="EMBL" id="MBE9397323.1"/>
    </source>
</evidence>
<dbReference type="AlphaFoldDB" id="A0A8J7JY95"/>
<dbReference type="HAMAP" id="MF_01940">
    <property type="entry name" value="RNA_CPDase"/>
    <property type="match status" value="1"/>
</dbReference>
<feature type="active site" description="Proton donor" evidence="2">
    <location>
        <position position="44"/>
    </location>
</feature>
<comment type="caution">
    <text evidence="3">The sequence shown here is derived from an EMBL/GenBank/DDBJ whole genome shotgun (WGS) entry which is preliminary data.</text>
</comment>
<dbReference type="InterPro" id="IPR009097">
    <property type="entry name" value="Cyclic_Pdiesterase"/>
</dbReference>
<protein>
    <recommendedName>
        <fullName evidence="2">RNA 2',3'-cyclic phosphodiesterase</fullName>
        <shortName evidence="2">RNA 2',3'-CPDase</shortName>
        <ecNumber evidence="2">3.1.4.58</ecNumber>
    </recommendedName>
</protein>
<dbReference type="GO" id="GO:0004113">
    <property type="term" value="F:2',3'-cyclic-nucleotide 3'-phosphodiesterase activity"/>
    <property type="evidence" value="ECO:0007669"/>
    <property type="project" value="InterPro"/>
</dbReference>
<accession>A0A8J7JY95</accession>
<dbReference type="EC" id="3.1.4.58" evidence="2"/>
<dbReference type="Pfam" id="PF13563">
    <property type="entry name" value="2_5_RNA_ligase2"/>
    <property type="match status" value="1"/>
</dbReference>
<feature type="short sequence motif" description="HXTX 1" evidence="2">
    <location>
        <begin position="44"/>
        <end position="47"/>
    </location>
</feature>
<dbReference type="Proteomes" id="UP000640333">
    <property type="component" value="Unassembled WGS sequence"/>
</dbReference>
<feature type="active site" description="Proton acceptor" evidence="2">
    <location>
        <position position="132"/>
    </location>
</feature>
<dbReference type="SUPFAM" id="SSF55144">
    <property type="entry name" value="LigT-like"/>
    <property type="match status" value="1"/>
</dbReference>
<comment type="function">
    <text evidence="2">Hydrolyzes RNA 2',3'-cyclic phosphodiester to an RNA 2'-phosphomonoester.</text>
</comment>
<reference evidence="3" key="1">
    <citation type="submission" date="2020-10" db="EMBL/GenBank/DDBJ databases">
        <title>Bacterium isolated from coastal waters sediment.</title>
        <authorList>
            <person name="Chen R.-J."/>
            <person name="Lu D.-C."/>
            <person name="Zhu K.-L."/>
            <person name="Du Z.-J."/>
        </authorList>
    </citation>
    <scope>NUCLEOTIDE SEQUENCE</scope>
    <source>
        <strain evidence="3">N1Y112</strain>
    </source>
</reference>
<feature type="short sequence motif" description="HXTX 2" evidence="2">
    <location>
        <begin position="132"/>
        <end position="135"/>
    </location>
</feature>
<dbReference type="InterPro" id="IPR004175">
    <property type="entry name" value="RNA_CPDase"/>
</dbReference>
<proteinExistence type="inferred from homology"/>
<dbReference type="EMBL" id="JADEYS010000007">
    <property type="protein sequence ID" value="MBE9397323.1"/>
    <property type="molecule type" value="Genomic_DNA"/>
</dbReference>
<dbReference type="GO" id="GO:0008664">
    <property type="term" value="F:RNA 2',3'-cyclic 3'-phosphodiesterase activity"/>
    <property type="evidence" value="ECO:0007669"/>
    <property type="project" value="UniProtKB-EC"/>
</dbReference>
<keyword evidence="4" id="KW-1185">Reference proteome</keyword>
<evidence type="ECO:0000313" key="4">
    <source>
        <dbReference type="Proteomes" id="UP000640333"/>
    </source>
</evidence>
<evidence type="ECO:0000256" key="2">
    <source>
        <dbReference type="HAMAP-Rule" id="MF_01940"/>
    </source>
</evidence>
<keyword evidence="1 2" id="KW-0378">Hydrolase</keyword>
<dbReference type="PANTHER" id="PTHR35561:SF1">
    <property type="entry name" value="RNA 2',3'-CYCLIC PHOSPHODIESTERASE"/>
    <property type="match status" value="1"/>
</dbReference>
<name>A0A8J7JY95_9GAMM</name>
<dbReference type="PANTHER" id="PTHR35561">
    <property type="entry name" value="RNA 2',3'-CYCLIC PHOSPHODIESTERASE"/>
    <property type="match status" value="1"/>
</dbReference>
<dbReference type="NCBIfam" id="TIGR02258">
    <property type="entry name" value="2_5_ligase"/>
    <property type="match status" value="1"/>
</dbReference>
<sequence>MKIRAFFALTLPDSVVRWLADHADTLCEYDKQVEVEWVDSETYHLTLCFLGDISLEQVDQVEALARERLKDSTSFQVHINATDYYRVSKKLALVAALPNANEEIMHLHDLMGQVATEAGIPQEDKGFSFRPHVTLGRLPGKKNGFKPPEAWPEVDLISLADSVVLFQSKPGERGSIYTPLFEIPLQDLA</sequence>
<comment type="catalytic activity">
    <reaction evidence="2">
        <text>a 3'-end 2',3'-cyclophospho-ribonucleotide-RNA + H2O = a 3'-end 2'-phospho-ribonucleotide-RNA + H(+)</text>
        <dbReference type="Rhea" id="RHEA:11828"/>
        <dbReference type="Rhea" id="RHEA-COMP:10464"/>
        <dbReference type="Rhea" id="RHEA-COMP:17353"/>
        <dbReference type="ChEBI" id="CHEBI:15377"/>
        <dbReference type="ChEBI" id="CHEBI:15378"/>
        <dbReference type="ChEBI" id="CHEBI:83064"/>
        <dbReference type="ChEBI" id="CHEBI:173113"/>
        <dbReference type="EC" id="3.1.4.58"/>
    </reaction>
</comment>
<dbReference type="RefSeq" id="WP_193952877.1">
    <property type="nucleotide sequence ID" value="NZ_JADEYS010000007.1"/>
</dbReference>
<gene>
    <name evidence="3" type="primary">thpR</name>
    <name evidence="3" type="ORF">IOQ59_08625</name>
</gene>
<dbReference type="Gene3D" id="3.90.1140.10">
    <property type="entry name" value="Cyclic phosphodiesterase"/>
    <property type="match status" value="1"/>
</dbReference>
<evidence type="ECO:0000256" key="1">
    <source>
        <dbReference type="ARBA" id="ARBA00022801"/>
    </source>
</evidence>
<comment type="similarity">
    <text evidence="2">Belongs to the 2H phosphoesterase superfamily. ThpR family.</text>
</comment>
<organism evidence="3 4">
    <name type="scientific">Pontibacterium sinense</name>
    <dbReference type="NCBI Taxonomy" id="2781979"/>
    <lineage>
        <taxon>Bacteria</taxon>
        <taxon>Pseudomonadati</taxon>
        <taxon>Pseudomonadota</taxon>
        <taxon>Gammaproteobacteria</taxon>
        <taxon>Oceanospirillales</taxon>
        <taxon>Oceanospirillaceae</taxon>
        <taxon>Pontibacterium</taxon>
    </lineage>
</organism>